<sequence length="170" mass="18308">MLKLTIAFLLALSITACSPKFDWRDVRGGESPYTVLMPAKPALLSREIQLGQQTVTMHMTGAQIDGVSFAVGAVKLPDAAQAQTALTNIKIALLKNISGTITHEKTSANTSESKLTINTDFDAISTTTTTRMVGRLVARDVWVFQVVVVGPEKAINKDAVDTFLSSFKPI</sequence>
<evidence type="ECO:0008006" key="3">
    <source>
        <dbReference type="Google" id="ProtNLM"/>
    </source>
</evidence>
<dbReference type="RefSeq" id="WP_105531702.1">
    <property type="nucleotide sequence ID" value="NZ_PUGF01000008.1"/>
</dbReference>
<keyword evidence="2" id="KW-1185">Reference proteome</keyword>
<evidence type="ECO:0000313" key="1">
    <source>
        <dbReference type="EMBL" id="PRC93312.1"/>
    </source>
</evidence>
<evidence type="ECO:0000313" key="2">
    <source>
        <dbReference type="Proteomes" id="UP000237839"/>
    </source>
</evidence>
<reference evidence="1 2" key="1">
    <citation type="submission" date="2018-02" db="EMBL/GenBank/DDBJ databases">
        <title>Solimicrobium silvestre gen. nov., sp. nov., isolated from alpine forest soil.</title>
        <authorList>
            <person name="Margesin R."/>
            <person name="Albuquerque L."/>
            <person name="Zhang D.-C."/>
            <person name="Froufe H.J.C."/>
            <person name="Severino R."/>
            <person name="Roxo I."/>
            <person name="Egas C."/>
            <person name="Da Costa M.S."/>
        </authorList>
    </citation>
    <scope>NUCLEOTIDE SEQUENCE [LARGE SCALE GENOMIC DNA]</scope>
    <source>
        <strain evidence="1 2">S20-91</strain>
    </source>
</reference>
<protein>
    <recommendedName>
        <fullName evidence="3">Transmembrane protein</fullName>
    </recommendedName>
</protein>
<dbReference type="AlphaFoldDB" id="A0A2S9H001"/>
<name>A0A2S9H001_9BURK</name>
<gene>
    <name evidence="1" type="ORF">S2091_2050</name>
</gene>
<organism evidence="1 2">
    <name type="scientific">Solimicrobium silvestre</name>
    <dbReference type="NCBI Taxonomy" id="2099400"/>
    <lineage>
        <taxon>Bacteria</taxon>
        <taxon>Pseudomonadati</taxon>
        <taxon>Pseudomonadota</taxon>
        <taxon>Betaproteobacteria</taxon>
        <taxon>Burkholderiales</taxon>
        <taxon>Oxalobacteraceae</taxon>
        <taxon>Solimicrobium</taxon>
    </lineage>
</organism>
<proteinExistence type="predicted"/>
<dbReference type="EMBL" id="PUGF01000008">
    <property type="protein sequence ID" value="PRC93312.1"/>
    <property type="molecule type" value="Genomic_DNA"/>
</dbReference>
<dbReference type="PROSITE" id="PS51257">
    <property type="entry name" value="PROKAR_LIPOPROTEIN"/>
    <property type="match status" value="1"/>
</dbReference>
<dbReference type="Proteomes" id="UP000237839">
    <property type="component" value="Unassembled WGS sequence"/>
</dbReference>
<dbReference type="OrthoDB" id="8686017at2"/>
<comment type="caution">
    <text evidence="1">The sequence shown here is derived from an EMBL/GenBank/DDBJ whole genome shotgun (WGS) entry which is preliminary data.</text>
</comment>
<accession>A0A2S9H001</accession>